<feature type="compositionally biased region" description="Polar residues" evidence="2">
    <location>
        <begin position="408"/>
        <end position="420"/>
    </location>
</feature>
<keyword evidence="4" id="KW-0238">DNA-binding</keyword>
<protein>
    <submittedName>
        <fullName evidence="4">Basic helix-loop-helix DNA-binding superfamily protein, putative isoform 2</fullName>
    </submittedName>
</protein>
<name>A0A6A2XQZ3_HIBSY</name>
<proteinExistence type="predicted"/>
<dbReference type="GO" id="GO:0003677">
    <property type="term" value="F:DNA binding"/>
    <property type="evidence" value="ECO:0007669"/>
    <property type="project" value="UniProtKB-KW"/>
</dbReference>
<dbReference type="EMBL" id="VEPZ02001346">
    <property type="protein sequence ID" value="KAE8678018.1"/>
    <property type="molecule type" value="Genomic_DNA"/>
</dbReference>
<gene>
    <name evidence="4" type="ORF">F3Y22_tig00111458pilonHSYRG00045</name>
</gene>
<feature type="compositionally biased region" description="Basic and acidic residues" evidence="2">
    <location>
        <begin position="346"/>
        <end position="357"/>
    </location>
</feature>
<evidence type="ECO:0000313" key="5">
    <source>
        <dbReference type="Proteomes" id="UP000436088"/>
    </source>
</evidence>
<feature type="compositionally biased region" description="Basic and acidic residues" evidence="2">
    <location>
        <begin position="384"/>
        <end position="399"/>
    </location>
</feature>
<evidence type="ECO:0000256" key="2">
    <source>
        <dbReference type="SAM" id="MobiDB-lite"/>
    </source>
</evidence>
<evidence type="ECO:0000256" key="1">
    <source>
        <dbReference type="PROSITE-ProRule" id="PRU00042"/>
    </source>
</evidence>
<feature type="region of interest" description="Disordered" evidence="2">
    <location>
        <begin position="123"/>
        <end position="218"/>
    </location>
</feature>
<feature type="compositionally biased region" description="Low complexity" evidence="2">
    <location>
        <begin position="131"/>
        <end position="141"/>
    </location>
</feature>
<dbReference type="Proteomes" id="UP000436088">
    <property type="component" value="Unassembled WGS sequence"/>
</dbReference>
<feature type="domain" description="C2H2-type" evidence="3">
    <location>
        <begin position="189"/>
        <end position="217"/>
    </location>
</feature>
<dbReference type="InterPro" id="IPR013087">
    <property type="entry name" value="Znf_C2H2_type"/>
</dbReference>
<keyword evidence="1" id="KW-0479">Metal-binding</keyword>
<reference evidence="4" key="1">
    <citation type="submission" date="2019-09" db="EMBL/GenBank/DDBJ databases">
        <title>Draft genome information of white flower Hibiscus syriacus.</title>
        <authorList>
            <person name="Kim Y.-M."/>
        </authorList>
    </citation>
    <scope>NUCLEOTIDE SEQUENCE [LARGE SCALE GENOMIC DNA]</scope>
    <source>
        <strain evidence="4">YM2019G1</strain>
    </source>
</reference>
<keyword evidence="1" id="KW-0862">Zinc</keyword>
<dbReference type="GO" id="GO:0008270">
    <property type="term" value="F:zinc ion binding"/>
    <property type="evidence" value="ECO:0007669"/>
    <property type="project" value="UniProtKB-KW"/>
</dbReference>
<dbReference type="AlphaFoldDB" id="A0A6A2XQZ3"/>
<evidence type="ECO:0000313" key="4">
    <source>
        <dbReference type="EMBL" id="KAE8678018.1"/>
    </source>
</evidence>
<evidence type="ECO:0000259" key="3">
    <source>
        <dbReference type="PROSITE" id="PS50157"/>
    </source>
</evidence>
<keyword evidence="5" id="KW-1185">Reference proteome</keyword>
<accession>A0A6A2XQZ3</accession>
<feature type="compositionally biased region" description="Polar residues" evidence="2">
    <location>
        <begin position="149"/>
        <end position="176"/>
    </location>
</feature>
<sequence length="439" mass="49433">MITRTPKVKREMIDMREVAIHLPPPVPSTHRMNVAKELKGLGAPEFKGEADEGPVATHLWLNDVKIMLDGLHCSEVEKLDGVVSLLRWQARIWWTNVIMRMTSDMVVNRAKALERALNEMFGEHKARTSKKTGTSSSSSPSNRARDFGFQSQARFESVASSSRRSNQMRTRQTQSVGYGIGKFNQSQSRHCQHCGKNHTRSERLLRHPKEEEEGEEKEISLSLPLNRKLKRVTLTSSDGVEGLITNVIDTRAKEKGLENIPIVREFPDVFPAELSRLPPDREFLHDLLELPSPQAIELLYSPELLKLIPALPPNVEYFKDNFHFSLNTCLIERDARFSAEVNNNNESEKSKSPESKKLSTNLEKTLKSESAETESSQPLVSDPTLDKQNIKRNNGENKVKGSTKKSKTAVNESSENTQKLSYVHVRALAPGSIPIPNTP</sequence>
<feature type="compositionally biased region" description="Basic and acidic residues" evidence="2">
    <location>
        <begin position="199"/>
        <end position="210"/>
    </location>
</feature>
<organism evidence="4 5">
    <name type="scientific">Hibiscus syriacus</name>
    <name type="common">Rose of Sharon</name>
    <dbReference type="NCBI Taxonomy" id="106335"/>
    <lineage>
        <taxon>Eukaryota</taxon>
        <taxon>Viridiplantae</taxon>
        <taxon>Streptophyta</taxon>
        <taxon>Embryophyta</taxon>
        <taxon>Tracheophyta</taxon>
        <taxon>Spermatophyta</taxon>
        <taxon>Magnoliopsida</taxon>
        <taxon>eudicotyledons</taxon>
        <taxon>Gunneridae</taxon>
        <taxon>Pentapetalae</taxon>
        <taxon>rosids</taxon>
        <taxon>malvids</taxon>
        <taxon>Malvales</taxon>
        <taxon>Malvaceae</taxon>
        <taxon>Malvoideae</taxon>
        <taxon>Hibiscus</taxon>
    </lineage>
</organism>
<comment type="caution">
    <text evidence="4">The sequence shown here is derived from an EMBL/GenBank/DDBJ whole genome shotgun (WGS) entry which is preliminary data.</text>
</comment>
<dbReference type="PROSITE" id="PS50157">
    <property type="entry name" value="ZINC_FINGER_C2H2_2"/>
    <property type="match status" value="1"/>
</dbReference>
<feature type="region of interest" description="Disordered" evidence="2">
    <location>
        <begin position="342"/>
        <end position="422"/>
    </location>
</feature>
<keyword evidence="1" id="KW-0863">Zinc-finger</keyword>